<dbReference type="Proteomes" id="UP001497516">
    <property type="component" value="Chromosome 6"/>
</dbReference>
<keyword evidence="3" id="KW-1185">Reference proteome</keyword>
<accession>A0AAV2FKG0</accession>
<protein>
    <submittedName>
        <fullName evidence="2">Uncharacterized protein</fullName>
    </submittedName>
</protein>
<reference evidence="2 3" key="1">
    <citation type="submission" date="2024-04" db="EMBL/GenBank/DDBJ databases">
        <authorList>
            <person name="Fracassetti M."/>
        </authorList>
    </citation>
    <scope>NUCLEOTIDE SEQUENCE [LARGE SCALE GENOMIC DNA]</scope>
</reference>
<sequence length="189" mass="20271">MEDSCEVSNNKGIDLGDNNHMDNVEPAHTRLHGQFDIPDVTETESSAQSSLVDQNENQVASVNVVFGMGKSVSFTENWLANKGSGDMTTSNSSQGLIHISNLALIEKGLSDILTSQAVDVAATHSLQNGDRTTMGAKINVGVAVKLPNDKLERSSRNDGSRVMETVNGLMVTSSIDSWKKINRPLSSIV</sequence>
<evidence type="ECO:0000256" key="1">
    <source>
        <dbReference type="SAM" id="MobiDB-lite"/>
    </source>
</evidence>
<feature type="region of interest" description="Disordered" evidence="1">
    <location>
        <begin position="1"/>
        <end position="25"/>
    </location>
</feature>
<evidence type="ECO:0000313" key="2">
    <source>
        <dbReference type="EMBL" id="CAL1398467.1"/>
    </source>
</evidence>
<dbReference type="AlphaFoldDB" id="A0AAV2FKG0"/>
<dbReference type="EMBL" id="OZ034819">
    <property type="protein sequence ID" value="CAL1398467.1"/>
    <property type="molecule type" value="Genomic_DNA"/>
</dbReference>
<organism evidence="2 3">
    <name type="scientific">Linum trigynum</name>
    <dbReference type="NCBI Taxonomy" id="586398"/>
    <lineage>
        <taxon>Eukaryota</taxon>
        <taxon>Viridiplantae</taxon>
        <taxon>Streptophyta</taxon>
        <taxon>Embryophyta</taxon>
        <taxon>Tracheophyta</taxon>
        <taxon>Spermatophyta</taxon>
        <taxon>Magnoliopsida</taxon>
        <taxon>eudicotyledons</taxon>
        <taxon>Gunneridae</taxon>
        <taxon>Pentapetalae</taxon>
        <taxon>rosids</taxon>
        <taxon>fabids</taxon>
        <taxon>Malpighiales</taxon>
        <taxon>Linaceae</taxon>
        <taxon>Linum</taxon>
    </lineage>
</organism>
<feature type="compositionally biased region" description="Polar residues" evidence="1">
    <location>
        <begin position="1"/>
        <end position="11"/>
    </location>
</feature>
<evidence type="ECO:0000313" key="3">
    <source>
        <dbReference type="Proteomes" id="UP001497516"/>
    </source>
</evidence>
<gene>
    <name evidence="2" type="ORF">LTRI10_LOCUS38699</name>
</gene>
<name>A0AAV2FKG0_9ROSI</name>
<proteinExistence type="predicted"/>